<gene>
    <name evidence="1" type="ORF">IOD40_06785</name>
</gene>
<evidence type="ECO:0008006" key="3">
    <source>
        <dbReference type="Google" id="ProtNLM"/>
    </source>
</evidence>
<accession>A0ABS0SAP7</accession>
<sequence>MTEEKAALVIHPNDGAPVVYFDETPVFGVLNGAIQIELAAHILHPSGSGVESRLTATAHLRCSPAAALQLYDAIRKTLEMVSKQPAPAPSGAIN</sequence>
<dbReference type="Proteomes" id="UP000601789">
    <property type="component" value="Unassembled WGS sequence"/>
</dbReference>
<dbReference type="EMBL" id="JADGMQ010000003">
    <property type="protein sequence ID" value="MBI1620369.1"/>
    <property type="molecule type" value="Genomic_DNA"/>
</dbReference>
<comment type="caution">
    <text evidence="1">The sequence shown here is derived from an EMBL/GenBank/DDBJ whole genome shotgun (WGS) entry which is preliminary data.</text>
</comment>
<protein>
    <recommendedName>
        <fullName evidence="3">DUF3467 domain-containing protein</fullName>
    </recommendedName>
</protein>
<reference evidence="1 2" key="1">
    <citation type="submission" date="2020-10" db="EMBL/GenBank/DDBJ databases">
        <title>Aquamicrobium zhengzhouensis sp. nov., a exopolysaccharide producing bacterium isolated from farmland soil.</title>
        <authorList>
            <person name="Wang X."/>
        </authorList>
    </citation>
    <scope>NUCLEOTIDE SEQUENCE [LARGE SCALE GENOMIC DNA]</scope>
    <source>
        <strain evidence="2">cd-1</strain>
    </source>
</reference>
<dbReference type="RefSeq" id="WP_198475662.1">
    <property type="nucleotide sequence ID" value="NZ_JADGMQ010000003.1"/>
</dbReference>
<evidence type="ECO:0000313" key="1">
    <source>
        <dbReference type="EMBL" id="MBI1620369.1"/>
    </source>
</evidence>
<organism evidence="1 2">
    <name type="scientific">Aquamicrobium zhengzhouense</name>
    <dbReference type="NCBI Taxonomy" id="2781738"/>
    <lineage>
        <taxon>Bacteria</taxon>
        <taxon>Pseudomonadati</taxon>
        <taxon>Pseudomonadota</taxon>
        <taxon>Alphaproteobacteria</taxon>
        <taxon>Hyphomicrobiales</taxon>
        <taxon>Phyllobacteriaceae</taxon>
        <taxon>Aquamicrobium</taxon>
    </lineage>
</organism>
<keyword evidence="2" id="KW-1185">Reference proteome</keyword>
<proteinExistence type="predicted"/>
<evidence type="ECO:0000313" key="2">
    <source>
        <dbReference type="Proteomes" id="UP000601789"/>
    </source>
</evidence>
<name>A0ABS0SAP7_9HYPH</name>